<dbReference type="Proteomes" id="UP000184693">
    <property type="component" value="Unassembled WGS sequence"/>
</dbReference>
<name>A0A1N6K404_9BURK</name>
<organism evidence="7 8">
    <name type="scientific">Paraburkholderia phenazinium</name>
    <dbReference type="NCBI Taxonomy" id="60549"/>
    <lineage>
        <taxon>Bacteria</taxon>
        <taxon>Pseudomonadati</taxon>
        <taxon>Pseudomonadota</taxon>
        <taxon>Betaproteobacteria</taxon>
        <taxon>Burkholderiales</taxon>
        <taxon>Burkholderiaceae</taxon>
        <taxon>Paraburkholderia</taxon>
    </lineage>
</organism>
<feature type="transmembrane region" description="Helical" evidence="6">
    <location>
        <begin position="277"/>
        <end position="294"/>
    </location>
</feature>
<dbReference type="GO" id="GO:0005886">
    <property type="term" value="C:plasma membrane"/>
    <property type="evidence" value="ECO:0007669"/>
    <property type="project" value="UniProtKB-SubCell"/>
</dbReference>
<dbReference type="CDD" id="cd06580">
    <property type="entry name" value="TM_PBP1_transp_TpRbsC_like"/>
    <property type="match status" value="1"/>
</dbReference>
<keyword evidence="2" id="KW-1003">Cell membrane</keyword>
<evidence type="ECO:0000256" key="6">
    <source>
        <dbReference type="SAM" id="Phobius"/>
    </source>
</evidence>
<keyword evidence="4 6" id="KW-1133">Transmembrane helix</keyword>
<evidence type="ECO:0000256" key="4">
    <source>
        <dbReference type="ARBA" id="ARBA00022989"/>
    </source>
</evidence>
<evidence type="ECO:0000313" key="8">
    <source>
        <dbReference type="Proteomes" id="UP000184693"/>
    </source>
</evidence>
<feature type="transmembrane region" description="Helical" evidence="6">
    <location>
        <begin position="40"/>
        <end position="61"/>
    </location>
</feature>
<dbReference type="PANTHER" id="PTHR43370:SF2">
    <property type="entry name" value="ABC TRANSPORTER PERMEASE PROTEIN"/>
    <property type="match status" value="1"/>
</dbReference>
<comment type="subcellular location">
    <subcellularLocation>
        <location evidence="1">Cell membrane</location>
        <topology evidence="1">Multi-pass membrane protein</topology>
    </subcellularLocation>
</comment>
<sequence length="311" mass="31947">MSFTLNSAEVGGLLASTVRVASPLLFAALGGVLCESAGTFAVCIEGMMLMGAFAGAVVAYLTGSVAFGLAASALGGACVGLLVAVCTGRFRTDHMVTGLAINILVLGLTSFLLRGLFGGRAPNIQMQTLAPFTVPLLSRIPLIGPALFQQPLLTYAAFLTVLPLQLLLKRTQPGLMLRSAGENPAAVFATGANPAAIRAWAVIAGGVFAGLGGAVLSLQELGTFTDGMTNGRGFISLAAVLIGRWLPVRTMLACLLFGATNAIGLNMQGWNLPVSSYVIQMMPYLIALGVLCCFGRSTRMPAALGAPVSTH</sequence>
<dbReference type="Pfam" id="PF02653">
    <property type="entry name" value="BPD_transp_2"/>
    <property type="match status" value="1"/>
</dbReference>
<dbReference type="AlphaFoldDB" id="A0A1N6K404"/>
<accession>A0A1N6K404</accession>
<dbReference type="EMBL" id="FSRM01000002">
    <property type="protein sequence ID" value="SIO51285.1"/>
    <property type="molecule type" value="Genomic_DNA"/>
</dbReference>
<reference evidence="7 8" key="1">
    <citation type="submission" date="2016-11" db="EMBL/GenBank/DDBJ databases">
        <authorList>
            <person name="Jaros S."/>
            <person name="Januszkiewicz K."/>
            <person name="Wedrychowicz H."/>
        </authorList>
    </citation>
    <scope>NUCLEOTIDE SEQUENCE [LARGE SCALE GENOMIC DNA]</scope>
    <source>
        <strain evidence="7 8">GAS86</strain>
    </source>
</reference>
<keyword evidence="5 6" id="KW-0472">Membrane</keyword>
<dbReference type="RefSeq" id="WP_074267871.1">
    <property type="nucleotide sequence ID" value="NZ_FSRM01000002.1"/>
</dbReference>
<evidence type="ECO:0000256" key="3">
    <source>
        <dbReference type="ARBA" id="ARBA00022692"/>
    </source>
</evidence>
<evidence type="ECO:0000256" key="1">
    <source>
        <dbReference type="ARBA" id="ARBA00004651"/>
    </source>
</evidence>
<dbReference type="OrthoDB" id="9792579at2"/>
<dbReference type="InterPro" id="IPR001851">
    <property type="entry name" value="ABC_transp_permease"/>
</dbReference>
<gene>
    <name evidence="7" type="ORF">SAMN05444168_5965</name>
</gene>
<feature type="transmembrane region" description="Helical" evidence="6">
    <location>
        <begin position="99"/>
        <end position="117"/>
    </location>
</feature>
<feature type="transmembrane region" description="Helical" evidence="6">
    <location>
        <begin position="67"/>
        <end position="87"/>
    </location>
</feature>
<keyword evidence="3 6" id="KW-0812">Transmembrane</keyword>
<feature type="transmembrane region" description="Helical" evidence="6">
    <location>
        <begin position="152"/>
        <end position="168"/>
    </location>
</feature>
<evidence type="ECO:0000256" key="5">
    <source>
        <dbReference type="ARBA" id="ARBA00023136"/>
    </source>
</evidence>
<feature type="transmembrane region" description="Helical" evidence="6">
    <location>
        <begin position="12"/>
        <end position="33"/>
    </location>
</feature>
<dbReference type="PANTHER" id="PTHR43370">
    <property type="entry name" value="SUGAR ABC TRANSPORTER INTEGRAL MEMBRANE PROTEIN-RELATED"/>
    <property type="match status" value="1"/>
</dbReference>
<proteinExistence type="predicted"/>
<dbReference type="GO" id="GO:0022857">
    <property type="term" value="F:transmembrane transporter activity"/>
    <property type="evidence" value="ECO:0007669"/>
    <property type="project" value="InterPro"/>
</dbReference>
<protein>
    <submittedName>
        <fullName evidence="7">Nucleoside ABC transporter membrane protein</fullName>
    </submittedName>
</protein>
<evidence type="ECO:0000313" key="7">
    <source>
        <dbReference type="EMBL" id="SIO51285.1"/>
    </source>
</evidence>
<evidence type="ECO:0000256" key="2">
    <source>
        <dbReference type="ARBA" id="ARBA00022475"/>
    </source>
</evidence>